<proteinExistence type="predicted"/>
<reference evidence="1 2" key="1">
    <citation type="journal article" date="2018" name="Sci. Rep.">
        <title>Comparative analysis of the Pocillopora damicornis genome highlights role of immune system in coral evolution.</title>
        <authorList>
            <person name="Cunning R."/>
            <person name="Bay R.A."/>
            <person name="Gillette P."/>
            <person name="Baker A.C."/>
            <person name="Traylor-Knowles N."/>
        </authorList>
    </citation>
    <scope>NUCLEOTIDE SEQUENCE [LARGE SCALE GENOMIC DNA]</scope>
    <source>
        <strain evidence="1">RSMAS</strain>
        <tissue evidence="1">Whole animal</tissue>
    </source>
</reference>
<accession>A0A3M6TUF2</accession>
<protein>
    <recommendedName>
        <fullName evidence="3">Enkurin domain-containing protein</fullName>
    </recommendedName>
</protein>
<dbReference type="EMBL" id="RCHS01002927">
    <property type="protein sequence ID" value="RMX44918.1"/>
    <property type="molecule type" value="Genomic_DNA"/>
</dbReference>
<organism evidence="1 2">
    <name type="scientific">Pocillopora damicornis</name>
    <name type="common">Cauliflower coral</name>
    <name type="synonym">Millepora damicornis</name>
    <dbReference type="NCBI Taxonomy" id="46731"/>
    <lineage>
        <taxon>Eukaryota</taxon>
        <taxon>Metazoa</taxon>
        <taxon>Cnidaria</taxon>
        <taxon>Anthozoa</taxon>
        <taxon>Hexacorallia</taxon>
        <taxon>Scleractinia</taxon>
        <taxon>Astrocoeniina</taxon>
        <taxon>Pocilloporidae</taxon>
        <taxon>Pocillopora</taxon>
    </lineage>
</organism>
<evidence type="ECO:0008006" key="3">
    <source>
        <dbReference type="Google" id="ProtNLM"/>
    </source>
</evidence>
<dbReference type="Proteomes" id="UP000275408">
    <property type="component" value="Unassembled WGS sequence"/>
</dbReference>
<sequence length="298" mass="34096">MTQPRYLRAEGKESRYISVSRNSGAFKATRIHSAIVKGKQTSLPCEGQNLSKFEHNGRDGPIMVYAEEAVYNYHKFGHYKVIMALKPVDSLRNQLFFAKESTKHKKEVLISNKSSHLPVKQAPNFKGTRTDGRFLDSKTAAQLRERKTHLKPTSHPNPDSFEELIERYKTRRAAYDDLMGTGHVEVLDKLDNLYRQRKEERLKLLAQFSNLGEIRTEINTSTGLRDHAADLEKASKETKETLKLPKIRVSTVSELSKNDSRRKLDRKHLLVPREKVGGTSLRARNANLESVTFKLPKL</sequence>
<keyword evidence="2" id="KW-1185">Reference proteome</keyword>
<name>A0A3M6TUF2_POCDA</name>
<gene>
    <name evidence="1" type="ORF">pdam_00020665</name>
</gene>
<evidence type="ECO:0000313" key="1">
    <source>
        <dbReference type="EMBL" id="RMX44918.1"/>
    </source>
</evidence>
<evidence type="ECO:0000313" key="2">
    <source>
        <dbReference type="Proteomes" id="UP000275408"/>
    </source>
</evidence>
<dbReference type="OrthoDB" id="5954975at2759"/>
<comment type="caution">
    <text evidence="1">The sequence shown here is derived from an EMBL/GenBank/DDBJ whole genome shotgun (WGS) entry which is preliminary data.</text>
</comment>
<dbReference type="AlphaFoldDB" id="A0A3M6TUF2"/>